<proteinExistence type="predicted"/>
<keyword evidence="2" id="KW-1185">Reference proteome</keyword>
<protein>
    <submittedName>
        <fullName evidence="1">Uncharacterized protein</fullName>
    </submittedName>
</protein>
<evidence type="ECO:0000313" key="2">
    <source>
        <dbReference type="Proteomes" id="UP001148662"/>
    </source>
</evidence>
<reference evidence="1" key="1">
    <citation type="submission" date="2022-07" db="EMBL/GenBank/DDBJ databases">
        <title>Genome Sequence of Phlebia brevispora.</title>
        <authorList>
            <person name="Buettner E."/>
        </authorList>
    </citation>
    <scope>NUCLEOTIDE SEQUENCE</scope>
    <source>
        <strain evidence="1">MPL23</strain>
    </source>
</reference>
<accession>A0ACC1SC36</accession>
<sequence>MAKPSARKDSETKPEGNPLIPPKDGRCIINTLLPPELLAYIFEIGTYDLEDDHDFPLPGTSDLDVLADLDATYNGDDALSSDSENGWHREDSDEEGEWSTDQEDSDTGEDDDDEEEEEELEFPILVSHVCKHWREVALGNPTLWSVIEFVGQPTLQMNKLFLERARNAPLFISIDCSAAAEGNAHPENEMELSQLETAKKNEVYMALEEFLRLIQPHAWHLRELEVMVSHYLLMQLTLETLGSCSGAPILQTLQLYFYEDSDDDAQFNPPEYREQDFVIFHGDVPRLTRVALWGVHLDWKRSTFLSGLQEIEFAYHALDVRPSYRDFLRILRTSPALRCLSLCESGPAGMPVDWLASMTEDGVNAEDSEMSGESPLSITLPIPDLVLAFLPPDYLAELLKRISVPNVTHLALDFEDDDYTPLLERISTPLASAGETRSVLAGLESLKLSGIPTRGIAVVSKVLSELQNLVALNINFNHVDRLWYKLLHHPEDVEPNHSTARTVYCPRLHSLTVSGLNGSEVRRLVEERINRGYKLKQVYMDEADDLASRDQKWLEENLETFEFFEGSDDEDELVFDVDDDMSDFDDDDFIEEDDEDEEWTDEE</sequence>
<dbReference type="EMBL" id="JANHOG010001479">
    <property type="protein sequence ID" value="KAJ3536412.1"/>
    <property type="molecule type" value="Genomic_DNA"/>
</dbReference>
<evidence type="ECO:0000313" key="1">
    <source>
        <dbReference type="EMBL" id="KAJ3536412.1"/>
    </source>
</evidence>
<organism evidence="1 2">
    <name type="scientific">Phlebia brevispora</name>
    <dbReference type="NCBI Taxonomy" id="194682"/>
    <lineage>
        <taxon>Eukaryota</taxon>
        <taxon>Fungi</taxon>
        <taxon>Dikarya</taxon>
        <taxon>Basidiomycota</taxon>
        <taxon>Agaricomycotina</taxon>
        <taxon>Agaricomycetes</taxon>
        <taxon>Polyporales</taxon>
        <taxon>Meruliaceae</taxon>
        <taxon>Phlebia</taxon>
    </lineage>
</organism>
<name>A0ACC1SC36_9APHY</name>
<gene>
    <name evidence="1" type="ORF">NM688_g6841</name>
</gene>
<comment type="caution">
    <text evidence="1">The sequence shown here is derived from an EMBL/GenBank/DDBJ whole genome shotgun (WGS) entry which is preliminary data.</text>
</comment>
<dbReference type="Proteomes" id="UP001148662">
    <property type="component" value="Unassembled WGS sequence"/>
</dbReference>